<name>A0A9W7AJK2_9STRA</name>
<evidence type="ECO:0000256" key="6">
    <source>
        <dbReference type="ARBA" id="ARBA00022691"/>
    </source>
</evidence>
<dbReference type="SUPFAM" id="SSF53335">
    <property type="entry name" value="S-adenosyl-L-methionine-dependent methyltransferases"/>
    <property type="match status" value="1"/>
</dbReference>
<keyword evidence="3 8" id="KW-0698">rRNA processing</keyword>
<dbReference type="EC" id="2.1.1.-" evidence="8"/>
<keyword evidence="6 8" id="KW-0949">S-adenosyl-L-methionine</keyword>
<gene>
    <name evidence="10" type="ORF">TrLO_g6958</name>
</gene>
<dbReference type="GO" id="GO:0042273">
    <property type="term" value="P:ribosomal large subunit biogenesis"/>
    <property type="evidence" value="ECO:0007669"/>
    <property type="project" value="TreeGrafter"/>
</dbReference>
<feature type="compositionally biased region" description="Polar residues" evidence="9">
    <location>
        <begin position="72"/>
        <end position="88"/>
    </location>
</feature>
<feature type="region of interest" description="Disordered" evidence="9">
    <location>
        <begin position="149"/>
        <end position="171"/>
    </location>
</feature>
<dbReference type="InterPro" id="IPR042036">
    <property type="entry name" value="RRP8_N"/>
</dbReference>
<comment type="function">
    <text evidence="8">Probable methyltransferase required to silence rDNA.</text>
</comment>
<dbReference type="GO" id="GO:0016433">
    <property type="term" value="F:rRNA (adenine) methyltransferase activity"/>
    <property type="evidence" value="ECO:0007669"/>
    <property type="project" value="TreeGrafter"/>
</dbReference>
<evidence type="ECO:0000256" key="9">
    <source>
        <dbReference type="SAM" id="MobiDB-lite"/>
    </source>
</evidence>
<evidence type="ECO:0000313" key="10">
    <source>
        <dbReference type="EMBL" id="GMH72041.1"/>
    </source>
</evidence>
<evidence type="ECO:0000256" key="2">
    <source>
        <dbReference type="ARBA" id="ARBA00006301"/>
    </source>
</evidence>
<evidence type="ECO:0000313" key="11">
    <source>
        <dbReference type="Proteomes" id="UP001165122"/>
    </source>
</evidence>
<evidence type="ECO:0000256" key="3">
    <source>
        <dbReference type="ARBA" id="ARBA00022552"/>
    </source>
</evidence>
<reference evidence="11" key="1">
    <citation type="journal article" date="2023" name="Commun. Biol.">
        <title>Genome analysis of Parmales, the sister group of diatoms, reveals the evolutionary specialization of diatoms from phago-mixotrophs to photoautotrophs.</title>
        <authorList>
            <person name="Ban H."/>
            <person name="Sato S."/>
            <person name="Yoshikawa S."/>
            <person name="Yamada K."/>
            <person name="Nakamura Y."/>
            <person name="Ichinomiya M."/>
            <person name="Sato N."/>
            <person name="Blanc-Mathieu R."/>
            <person name="Endo H."/>
            <person name="Kuwata A."/>
            <person name="Ogata H."/>
        </authorList>
    </citation>
    <scope>NUCLEOTIDE SEQUENCE [LARGE SCALE GENOMIC DNA]</scope>
    <source>
        <strain evidence="11">NIES 3700</strain>
    </source>
</reference>
<dbReference type="Gene3D" id="1.10.10.2150">
    <property type="entry name" value="Ribosomal RNA-processing protein 8, N-terminal domain"/>
    <property type="match status" value="1"/>
</dbReference>
<proteinExistence type="inferred from homology"/>
<dbReference type="Gene3D" id="3.40.50.150">
    <property type="entry name" value="Vaccinia Virus protein VP39"/>
    <property type="match status" value="1"/>
</dbReference>
<organism evidence="10 11">
    <name type="scientific">Triparma laevis f. longispina</name>
    <dbReference type="NCBI Taxonomy" id="1714387"/>
    <lineage>
        <taxon>Eukaryota</taxon>
        <taxon>Sar</taxon>
        <taxon>Stramenopiles</taxon>
        <taxon>Ochrophyta</taxon>
        <taxon>Bolidophyceae</taxon>
        <taxon>Parmales</taxon>
        <taxon>Triparmaceae</taxon>
        <taxon>Triparma</taxon>
    </lineage>
</organism>
<evidence type="ECO:0000256" key="7">
    <source>
        <dbReference type="ARBA" id="ARBA00023242"/>
    </source>
</evidence>
<dbReference type="AlphaFoldDB" id="A0A9W7AJK2"/>
<sequence length="380" mass="42108">MSKKNKKAKSAGGAPAYPSKGENKGHEKNHSSLSKTPHRKHPQNPKHAAPAQNKVSDPAPYQITLAEDSDSDTYQPVATSSQAPPSGSTLGGLTKLQSNLAAKLTGSRFRVLNEELYTTTSEESFKRFQANPELFSDYHVGFREQTNGWDEVRQENKDKKGKKEEKKEKKGGVEWEAGANVNVNGNPVNWIIEFIRRSASDSGPISPLTIADFGCGDAAIALALTSKKKKKKYLQEYIVHSLDMVTPQPPSPLNSIITACNIAKTPLRDKSVDIGVYSLALMGTDIFNILSECARVMKVNGVVYISEVRSRFNGTSDGSMLLRFFNLMEVLGFEAVNKDARKKNKFFVLMIFKKVSDRRGKVKDVEGEGDYLKPCIYKRR</sequence>
<keyword evidence="4 8" id="KW-0489">Methyltransferase</keyword>
<evidence type="ECO:0000256" key="8">
    <source>
        <dbReference type="RuleBase" id="RU365074"/>
    </source>
</evidence>
<keyword evidence="7 8" id="KW-0539">Nucleus</keyword>
<dbReference type="Pfam" id="PF05148">
    <property type="entry name" value="Methyltransf_8"/>
    <property type="match status" value="2"/>
</dbReference>
<keyword evidence="5 8" id="KW-0808">Transferase</keyword>
<evidence type="ECO:0000256" key="1">
    <source>
        <dbReference type="ARBA" id="ARBA00004604"/>
    </source>
</evidence>
<feature type="compositionally biased region" description="Basic and acidic residues" evidence="9">
    <location>
        <begin position="150"/>
        <end position="171"/>
    </location>
</feature>
<dbReference type="InterPro" id="IPR007823">
    <property type="entry name" value="RRP8"/>
</dbReference>
<dbReference type="GO" id="GO:0005730">
    <property type="term" value="C:nucleolus"/>
    <property type="evidence" value="ECO:0007669"/>
    <property type="project" value="UniProtKB-SubCell"/>
</dbReference>
<dbReference type="OrthoDB" id="10258825at2759"/>
<dbReference type="Proteomes" id="UP001165122">
    <property type="component" value="Unassembled WGS sequence"/>
</dbReference>
<comment type="caution">
    <text evidence="10">The sequence shown here is derived from an EMBL/GenBank/DDBJ whole genome shotgun (WGS) entry which is preliminary data.</text>
</comment>
<dbReference type="FunFam" id="1.10.10.2150:FF:000001">
    <property type="entry name" value="Ribosomal RNA-processing protein 8"/>
    <property type="match status" value="1"/>
</dbReference>
<feature type="region of interest" description="Disordered" evidence="9">
    <location>
        <begin position="1"/>
        <end position="92"/>
    </location>
</feature>
<dbReference type="PANTHER" id="PTHR12787">
    <property type="entry name" value="RIBOSOMAL RNA-PROCESSING PROTEIN 8"/>
    <property type="match status" value="1"/>
</dbReference>
<comment type="similarity">
    <text evidence="2 8">Belongs to the methyltransferase superfamily. RRP8 family.</text>
</comment>
<evidence type="ECO:0000256" key="4">
    <source>
        <dbReference type="ARBA" id="ARBA00022603"/>
    </source>
</evidence>
<dbReference type="EMBL" id="BRXW01000647">
    <property type="protein sequence ID" value="GMH72041.1"/>
    <property type="molecule type" value="Genomic_DNA"/>
</dbReference>
<evidence type="ECO:0000256" key="5">
    <source>
        <dbReference type="ARBA" id="ARBA00022679"/>
    </source>
</evidence>
<keyword evidence="11" id="KW-1185">Reference proteome</keyword>
<protein>
    <recommendedName>
        <fullName evidence="8">Ribosomal RNA-processing protein 8</fullName>
        <ecNumber evidence="8">2.1.1.-</ecNumber>
    </recommendedName>
</protein>
<dbReference type="InterPro" id="IPR029063">
    <property type="entry name" value="SAM-dependent_MTases_sf"/>
</dbReference>
<comment type="subcellular location">
    <subcellularLocation>
        <location evidence="1 8">Nucleus</location>
        <location evidence="1 8">Nucleolus</location>
    </subcellularLocation>
</comment>
<feature type="compositionally biased region" description="Basic and acidic residues" evidence="9">
    <location>
        <begin position="21"/>
        <end position="30"/>
    </location>
</feature>
<accession>A0A9W7AJK2</accession>
<dbReference type="PANTHER" id="PTHR12787:SF0">
    <property type="entry name" value="RIBOSOMAL RNA-PROCESSING PROTEIN 8"/>
    <property type="match status" value="1"/>
</dbReference>